<dbReference type="AlphaFoldDB" id="A0AAP0JNK7"/>
<comment type="caution">
    <text evidence="4">The sequence shown here is derived from an EMBL/GenBank/DDBJ whole genome shotgun (WGS) entry which is preliminary data.</text>
</comment>
<evidence type="ECO:0000256" key="1">
    <source>
        <dbReference type="ARBA" id="ARBA00009861"/>
    </source>
</evidence>
<organism evidence="4 5">
    <name type="scientific">Stephania japonica</name>
    <dbReference type="NCBI Taxonomy" id="461633"/>
    <lineage>
        <taxon>Eukaryota</taxon>
        <taxon>Viridiplantae</taxon>
        <taxon>Streptophyta</taxon>
        <taxon>Embryophyta</taxon>
        <taxon>Tracheophyta</taxon>
        <taxon>Spermatophyta</taxon>
        <taxon>Magnoliopsida</taxon>
        <taxon>Ranunculales</taxon>
        <taxon>Menispermaceae</taxon>
        <taxon>Menispermoideae</taxon>
        <taxon>Cissampelideae</taxon>
        <taxon>Stephania</taxon>
    </lineage>
</organism>
<evidence type="ECO:0000313" key="5">
    <source>
        <dbReference type="Proteomes" id="UP001417504"/>
    </source>
</evidence>
<dbReference type="EMBL" id="JBBNAE010000003">
    <property type="protein sequence ID" value="KAK9137044.1"/>
    <property type="molecule type" value="Genomic_DNA"/>
</dbReference>
<sequence>MNSIAMDTFSVARLSGTMVRPSEPTPSDPLPLSAIDKALRVIDYKILCVFRYGNEKSIEMIKAAFAKVLVPYYPLAGRLQKSSDDDDDDGPSDDLHVSCTGEGVWFVEASANCSLVAANYFDDDPTVEAVHDKLMPNPTPEAMGLDPILLIQVTSFKCGGFVVGVIVNHALCDGIGVAQVLNAVKELVIGLKRPSVEPVWFRESILPSHSVVKRKPKPPSPSPPLMPHYQQLQCAKFDVPGHVIDHLKNEFSHLTGNKTCTTFEVISAILWRSRTRAINLPDSATVKLLFYANIRHLLNPPVPQGFYGNCIFPVTVTCPSGWLKETSTGEVIKLIMETKASLPFKLNKWIYNKAGGDGHDDEDIAAEEPIFIAPPDYATLCLSGIDKFSKGSKDLEWGHLFHAFPVGLSQAHIVPLAFLCSPPAPKTGICLKAWCVEDSHLPSLHDELKNFLTNFNGST</sequence>
<evidence type="ECO:0000256" key="3">
    <source>
        <dbReference type="ARBA" id="ARBA00023315"/>
    </source>
</evidence>
<comment type="similarity">
    <text evidence="1">Belongs to the plant acyltransferase family.</text>
</comment>
<reference evidence="4 5" key="1">
    <citation type="submission" date="2024-01" db="EMBL/GenBank/DDBJ databases">
        <title>Genome assemblies of Stephania.</title>
        <authorList>
            <person name="Yang L."/>
        </authorList>
    </citation>
    <scope>NUCLEOTIDE SEQUENCE [LARGE SCALE GENOMIC DNA]</scope>
    <source>
        <strain evidence="4">QJT</strain>
        <tissue evidence="4">Leaf</tissue>
    </source>
</reference>
<name>A0AAP0JNK7_9MAGN</name>
<dbReference type="GO" id="GO:0016746">
    <property type="term" value="F:acyltransferase activity"/>
    <property type="evidence" value="ECO:0007669"/>
    <property type="project" value="UniProtKB-KW"/>
</dbReference>
<evidence type="ECO:0000256" key="2">
    <source>
        <dbReference type="ARBA" id="ARBA00022679"/>
    </source>
</evidence>
<gene>
    <name evidence="4" type="ORF">Sjap_007638</name>
</gene>
<accession>A0AAP0JNK7</accession>
<dbReference type="InterPro" id="IPR050898">
    <property type="entry name" value="Plant_acyltransferase"/>
</dbReference>
<dbReference type="PANTHER" id="PTHR31147">
    <property type="entry name" value="ACYL TRANSFERASE 4"/>
    <property type="match status" value="1"/>
</dbReference>
<keyword evidence="3" id="KW-0012">Acyltransferase</keyword>
<keyword evidence="5" id="KW-1185">Reference proteome</keyword>
<evidence type="ECO:0000313" key="4">
    <source>
        <dbReference type="EMBL" id="KAK9137044.1"/>
    </source>
</evidence>
<dbReference type="Proteomes" id="UP001417504">
    <property type="component" value="Unassembled WGS sequence"/>
</dbReference>
<dbReference type="Pfam" id="PF02458">
    <property type="entry name" value="Transferase"/>
    <property type="match status" value="1"/>
</dbReference>
<dbReference type="InterPro" id="IPR023213">
    <property type="entry name" value="CAT-like_dom_sf"/>
</dbReference>
<dbReference type="Gene3D" id="3.30.559.10">
    <property type="entry name" value="Chloramphenicol acetyltransferase-like domain"/>
    <property type="match status" value="2"/>
</dbReference>
<protein>
    <submittedName>
        <fullName evidence="4">Uncharacterized protein</fullName>
    </submittedName>
</protein>
<dbReference type="PANTHER" id="PTHR31147:SF1">
    <property type="entry name" value="ACYL TRANSFERASE 4"/>
    <property type="match status" value="1"/>
</dbReference>
<keyword evidence="2" id="KW-0808">Transferase</keyword>
<proteinExistence type="inferred from homology"/>